<accession>A0A2P2IH63</accession>
<dbReference type="AlphaFoldDB" id="A0A2P2IH63"/>
<dbReference type="EMBL" id="GGEC01000079">
    <property type="protein sequence ID" value="MBW80562.1"/>
    <property type="molecule type" value="Transcribed_RNA"/>
</dbReference>
<protein>
    <submittedName>
        <fullName evidence="1">Uncharacterized protein</fullName>
    </submittedName>
</protein>
<reference evidence="1" key="1">
    <citation type="submission" date="2018-02" db="EMBL/GenBank/DDBJ databases">
        <title>Rhizophora mucronata_Transcriptome.</title>
        <authorList>
            <person name="Meera S.P."/>
            <person name="Sreeshan A."/>
            <person name="Augustine A."/>
        </authorList>
    </citation>
    <scope>NUCLEOTIDE SEQUENCE</scope>
    <source>
        <tissue evidence="1">Leaf</tissue>
    </source>
</reference>
<sequence length="29" mass="3221">MFGPGQKLGFESVQLSVGPSMRVKTRFHV</sequence>
<organism evidence="1">
    <name type="scientific">Rhizophora mucronata</name>
    <name type="common">Asiatic mangrove</name>
    <dbReference type="NCBI Taxonomy" id="61149"/>
    <lineage>
        <taxon>Eukaryota</taxon>
        <taxon>Viridiplantae</taxon>
        <taxon>Streptophyta</taxon>
        <taxon>Embryophyta</taxon>
        <taxon>Tracheophyta</taxon>
        <taxon>Spermatophyta</taxon>
        <taxon>Magnoliopsida</taxon>
        <taxon>eudicotyledons</taxon>
        <taxon>Gunneridae</taxon>
        <taxon>Pentapetalae</taxon>
        <taxon>rosids</taxon>
        <taxon>fabids</taxon>
        <taxon>Malpighiales</taxon>
        <taxon>Rhizophoraceae</taxon>
        <taxon>Rhizophora</taxon>
    </lineage>
</organism>
<proteinExistence type="predicted"/>
<name>A0A2P2IH63_RHIMU</name>
<evidence type="ECO:0000313" key="1">
    <source>
        <dbReference type="EMBL" id="MBW80562.1"/>
    </source>
</evidence>